<comment type="caution">
    <text evidence="2">The sequence shown here is derived from an EMBL/GenBank/DDBJ whole genome shotgun (WGS) entry which is preliminary data.</text>
</comment>
<organism evidence="2 3">
    <name type="scientific">Tricholomella constricta</name>
    <dbReference type="NCBI Taxonomy" id="117010"/>
    <lineage>
        <taxon>Eukaryota</taxon>
        <taxon>Fungi</taxon>
        <taxon>Dikarya</taxon>
        <taxon>Basidiomycota</taxon>
        <taxon>Agaricomycotina</taxon>
        <taxon>Agaricomycetes</taxon>
        <taxon>Agaricomycetidae</taxon>
        <taxon>Agaricales</taxon>
        <taxon>Tricholomatineae</taxon>
        <taxon>Lyophyllaceae</taxon>
        <taxon>Tricholomella</taxon>
    </lineage>
</organism>
<feature type="compositionally biased region" description="Pro residues" evidence="1">
    <location>
        <begin position="117"/>
        <end position="131"/>
    </location>
</feature>
<feature type="compositionally biased region" description="Low complexity" evidence="1">
    <location>
        <begin position="324"/>
        <end position="342"/>
    </location>
</feature>
<protein>
    <submittedName>
        <fullName evidence="2">Uncharacterized protein</fullName>
    </submittedName>
</protein>
<evidence type="ECO:0000313" key="3">
    <source>
        <dbReference type="Proteomes" id="UP000565441"/>
    </source>
</evidence>
<feature type="region of interest" description="Disordered" evidence="1">
    <location>
        <begin position="55"/>
        <end position="165"/>
    </location>
</feature>
<dbReference type="AlphaFoldDB" id="A0A8H5HIX0"/>
<feature type="region of interest" description="Disordered" evidence="1">
    <location>
        <begin position="317"/>
        <end position="413"/>
    </location>
</feature>
<evidence type="ECO:0000313" key="2">
    <source>
        <dbReference type="EMBL" id="KAF5384331.1"/>
    </source>
</evidence>
<proteinExistence type="predicted"/>
<feature type="compositionally biased region" description="Low complexity" evidence="1">
    <location>
        <begin position="70"/>
        <end position="88"/>
    </location>
</feature>
<dbReference type="EMBL" id="JAACJP010000005">
    <property type="protein sequence ID" value="KAF5384331.1"/>
    <property type="molecule type" value="Genomic_DNA"/>
</dbReference>
<dbReference type="Proteomes" id="UP000565441">
    <property type="component" value="Unassembled WGS sequence"/>
</dbReference>
<reference evidence="2 3" key="1">
    <citation type="journal article" date="2020" name="ISME J.">
        <title>Uncovering the hidden diversity of litter-decomposition mechanisms in mushroom-forming fungi.</title>
        <authorList>
            <person name="Floudas D."/>
            <person name="Bentzer J."/>
            <person name="Ahren D."/>
            <person name="Johansson T."/>
            <person name="Persson P."/>
            <person name="Tunlid A."/>
        </authorList>
    </citation>
    <scope>NUCLEOTIDE SEQUENCE [LARGE SCALE GENOMIC DNA]</scope>
    <source>
        <strain evidence="2 3">CBS 661.87</strain>
    </source>
</reference>
<dbReference type="OrthoDB" id="3362851at2759"/>
<evidence type="ECO:0000256" key="1">
    <source>
        <dbReference type="SAM" id="MobiDB-lite"/>
    </source>
</evidence>
<name>A0A8H5HIX0_9AGAR</name>
<accession>A0A8H5HIX0</accession>
<gene>
    <name evidence="2" type="ORF">D9615_003193</name>
</gene>
<keyword evidence="3" id="KW-1185">Reference proteome</keyword>
<feature type="compositionally biased region" description="Basic and acidic residues" evidence="1">
    <location>
        <begin position="398"/>
        <end position="413"/>
    </location>
</feature>
<feature type="compositionally biased region" description="Low complexity" evidence="1">
    <location>
        <begin position="105"/>
        <end position="114"/>
    </location>
</feature>
<feature type="compositionally biased region" description="Polar residues" evidence="1">
    <location>
        <begin position="367"/>
        <end position="382"/>
    </location>
</feature>
<sequence length="413" mass="44988">MVPFWERDSGTSIRTNLCLRSSCSDVLLALFPFGCGPVLTRPFLSFMDPLRPLADSSPGARGSMRSGVTPSSSDPGQSSYSSQPSLPSIRQLHPYLPPSGLSQHYSSSGEGSSYMYPAPPQFTPHPSPPDQPLLSSRKSSEMFGIDSEVDDMEQSRGPPKKKRRRQALSCTGFLDFLLSQPCAPCTRRGEQSRCQWHIVEPVEKYVTRTEFDELKARYDELYEQVQRLQAATQGPPYYQMGISPGAPGAPVEAVPSFPATGPLAVRNDSSNPRIPKPHLATITAQLLLSDINGAEKLTIFTCIYHVAIPSGHPVKKLPRADAHAGAASAPRISGSRRPSGSIFRDDPTPSNPPTVTGTLSEIYIDNPASSSSQPTSAIQMQPPSRRFMDSPLPPGPSSRDDDRESITHFVRDR</sequence>